<dbReference type="EMBL" id="JAUJYN010000001">
    <property type="protein sequence ID" value="KAK1280784.1"/>
    <property type="molecule type" value="Genomic_DNA"/>
</dbReference>
<proteinExistence type="predicted"/>
<evidence type="ECO:0000313" key="3">
    <source>
        <dbReference type="Proteomes" id="UP001179952"/>
    </source>
</evidence>
<dbReference type="InterPro" id="IPR002885">
    <property type="entry name" value="PPR_rpt"/>
</dbReference>
<evidence type="ECO:0000256" key="1">
    <source>
        <dbReference type="ARBA" id="ARBA00022737"/>
    </source>
</evidence>
<dbReference type="NCBIfam" id="TIGR00756">
    <property type="entry name" value="PPR"/>
    <property type="match status" value="1"/>
</dbReference>
<reference evidence="2" key="1">
    <citation type="journal article" date="2023" name="Nat. Commun.">
        <title>Diploid and tetraploid genomes of Acorus and the evolution of monocots.</title>
        <authorList>
            <person name="Ma L."/>
            <person name="Liu K.W."/>
            <person name="Li Z."/>
            <person name="Hsiao Y.Y."/>
            <person name="Qi Y."/>
            <person name="Fu T."/>
            <person name="Tang G.D."/>
            <person name="Zhang D."/>
            <person name="Sun W.H."/>
            <person name="Liu D.K."/>
            <person name="Li Y."/>
            <person name="Chen G.Z."/>
            <person name="Liu X.D."/>
            <person name="Liao X.Y."/>
            <person name="Jiang Y.T."/>
            <person name="Yu X."/>
            <person name="Hao Y."/>
            <person name="Huang J."/>
            <person name="Zhao X.W."/>
            <person name="Ke S."/>
            <person name="Chen Y.Y."/>
            <person name="Wu W.L."/>
            <person name="Hsu J.L."/>
            <person name="Lin Y.F."/>
            <person name="Huang M.D."/>
            <person name="Li C.Y."/>
            <person name="Huang L."/>
            <person name="Wang Z.W."/>
            <person name="Zhao X."/>
            <person name="Zhong W.Y."/>
            <person name="Peng D.H."/>
            <person name="Ahmad S."/>
            <person name="Lan S."/>
            <person name="Zhang J.S."/>
            <person name="Tsai W.C."/>
            <person name="Van de Peer Y."/>
            <person name="Liu Z.J."/>
        </authorList>
    </citation>
    <scope>NUCLEOTIDE SEQUENCE</scope>
    <source>
        <strain evidence="2">SCP</strain>
    </source>
</reference>
<protein>
    <recommendedName>
        <fullName evidence="4">Pentatricopeptide repeat-containing protein</fullName>
    </recommendedName>
</protein>
<dbReference type="Proteomes" id="UP001179952">
    <property type="component" value="Unassembled WGS sequence"/>
</dbReference>
<keyword evidence="1" id="KW-0677">Repeat</keyword>
<keyword evidence="3" id="KW-1185">Reference proteome</keyword>
<reference evidence="2" key="2">
    <citation type="submission" date="2023-06" db="EMBL/GenBank/DDBJ databases">
        <authorList>
            <person name="Ma L."/>
            <person name="Liu K.-W."/>
            <person name="Li Z."/>
            <person name="Hsiao Y.-Y."/>
            <person name="Qi Y."/>
            <person name="Fu T."/>
            <person name="Tang G."/>
            <person name="Zhang D."/>
            <person name="Sun W.-H."/>
            <person name="Liu D.-K."/>
            <person name="Li Y."/>
            <person name="Chen G.-Z."/>
            <person name="Liu X.-D."/>
            <person name="Liao X.-Y."/>
            <person name="Jiang Y.-T."/>
            <person name="Yu X."/>
            <person name="Hao Y."/>
            <person name="Huang J."/>
            <person name="Zhao X.-W."/>
            <person name="Ke S."/>
            <person name="Chen Y.-Y."/>
            <person name="Wu W.-L."/>
            <person name="Hsu J.-L."/>
            <person name="Lin Y.-F."/>
            <person name="Huang M.-D."/>
            <person name="Li C.-Y."/>
            <person name="Huang L."/>
            <person name="Wang Z.-W."/>
            <person name="Zhao X."/>
            <person name="Zhong W.-Y."/>
            <person name="Peng D.-H."/>
            <person name="Ahmad S."/>
            <person name="Lan S."/>
            <person name="Zhang J.-S."/>
            <person name="Tsai W.-C."/>
            <person name="Van De Peer Y."/>
            <person name="Liu Z.-J."/>
        </authorList>
    </citation>
    <scope>NUCLEOTIDE SEQUENCE</scope>
    <source>
        <strain evidence="2">SCP</strain>
        <tissue evidence="2">Leaves</tissue>
    </source>
</reference>
<evidence type="ECO:0008006" key="4">
    <source>
        <dbReference type="Google" id="ProtNLM"/>
    </source>
</evidence>
<dbReference type="Pfam" id="PF13041">
    <property type="entry name" value="PPR_2"/>
    <property type="match status" value="1"/>
</dbReference>
<gene>
    <name evidence="2" type="ORF">QJS04_geneDACA002939</name>
</gene>
<name>A0AAV9BW88_ACOGR</name>
<accession>A0AAV9BW88</accession>
<dbReference type="AlphaFoldDB" id="A0AAV9BW88"/>
<dbReference type="InterPro" id="IPR011990">
    <property type="entry name" value="TPR-like_helical_dom_sf"/>
</dbReference>
<sequence>MLQRGVPPSVVIYNTLIGFLCKGRDVERVVEVKRAMEWSGAMTRSNAVTYALLTEGLCMREDYRATEKTVFDMEY</sequence>
<dbReference type="Gene3D" id="1.25.40.10">
    <property type="entry name" value="Tetratricopeptide repeat domain"/>
    <property type="match status" value="1"/>
</dbReference>
<organism evidence="2 3">
    <name type="scientific">Acorus gramineus</name>
    <name type="common">Dwarf sweet flag</name>
    <dbReference type="NCBI Taxonomy" id="55184"/>
    <lineage>
        <taxon>Eukaryota</taxon>
        <taxon>Viridiplantae</taxon>
        <taxon>Streptophyta</taxon>
        <taxon>Embryophyta</taxon>
        <taxon>Tracheophyta</taxon>
        <taxon>Spermatophyta</taxon>
        <taxon>Magnoliopsida</taxon>
        <taxon>Liliopsida</taxon>
        <taxon>Acoraceae</taxon>
        <taxon>Acorus</taxon>
    </lineage>
</organism>
<comment type="caution">
    <text evidence="2">The sequence shown here is derived from an EMBL/GenBank/DDBJ whole genome shotgun (WGS) entry which is preliminary data.</text>
</comment>
<evidence type="ECO:0000313" key="2">
    <source>
        <dbReference type="EMBL" id="KAK1280784.1"/>
    </source>
</evidence>